<proteinExistence type="predicted"/>
<dbReference type="Proteomes" id="UP001212997">
    <property type="component" value="Unassembled WGS sequence"/>
</dbReference>
<gene>
    <name evidence="1" type="ORF">NLI96_g2961</name>
</gene>
<name>A0AAD5YJG4_9APHY</name>
<protein>
    <submittedName>
        <fullName evidence="1">Uncharacterized protein</fullName>
    </submittedName>
</protein>
<evidence type="ECO:0000313" key="2">
    <source>
        <dbReference type="Proteomes" id="UP001212997"/>
    </source>
</evidence>
<reference evidence="1" key="1">
    <citation type="submission" date="2022-07" db="EMBL/GenBank/DDBJ databases">
        <title>Genome Sequence of Physisporinus lineatus.</title>
        <authorList>
            <person name="Buettner E."/>
        </authorList>
    </citation>
    <scope>NUCLEOTIDE SEQUENCE</scope>
    <source>
        <strain evidence="1">VT162</strain>
    </source>
</reference>
<accession>A0AAD5YJG4</accession>
<dbReference type="AlphaFoldDB" id="A0AAD5YJG4"/>
<evidence type="ECO:0000313" key="1">
    <source>
        <dbReference type="EMBL" id="KAJ3488231.1"/>
    </source>
</evidence>
<keyword evidence="2" id="KW-1185">Reference proteome</keyword>
<organism evidence="1 2">
    <name type="scientific">Meripilus lineatus</name>
    <dbReference type="NCBI Taxonomy" id="2056292"/>
    <lineage>
        <taxon>Eukaryota</taxon>
        <taxon>Fungi</taxon>
        <taxon>Dikarya</taxon>
        <taxon>Basidiomycota</taxon>
        <taxon>Agaricomycotina</taxon>
        <taxon>Agaricomycetes</taxon>
        <taxon>Polyporales</taxon>
        <taxon>Meripilaceae</taxon>
        <taxon>Meripilus</taxon>
    </lineage>
</organism>
<dbReference type="EMBL" id="JANAWD010000071">
    <property type="protein sequence ID" value="KAJ3488231.1"/>
    <property type="molecule type" value="Genomic_DNA"/>
</dbReference>
<sequence>MSQEGYCFVTHTPQQAKKWQDICAKDPKRVVRVIRHTLGAPRTREGDDHSDIFPALEAIKRYSRGKVFGGPQDPLWGPLVDSGVADALCDSVETLVTAYTPLPDMPKHLYEKAINDVPAPYQEPLMILCNAATRFTQPPGPHDKTVIAALKSHWSNMMDKVWTEPYNTLRPEGSHIAERMVIGQLVIRTVITDPTVLSIIYLDKTIPVVARHWAHATAEDCVDARVPGGTLHLLFKPLHPAHVKYVQQNPISTLAMLNGILLGVGSSPTSTKAEQVSDLMNVFSKHLDMSMPRDANLELDLLSDLLELDDEDVMYGAIKSENLWRSEVGAMKRCSVQNDPDQKVMGLDAIAKAMSMLTLSANIASGKDREQLIRVSLEAGLFDVLDLVVSDLVAMEGRMDVCSKFKRHHPFQSPRPIIVLTLHIWSFESRASRTSIHGHPNVDDDRKRIHQ</sequence>
<comment type="caution">
    <text evidence="1">The sequence shown here is derived from an EMBL/GenBank/DDBJ whole genome shotgun (WGS) entry which is preliminary data.</text>
</comment>